<evidence type="ECO:0000313" key="15">
    <source>
        <dbReference type="EMBL" id="KAK7233301.1"/>
    </source>
</evidence>
<sequence length="343" mass="37625">MAKAAPKKAEAMAVYGATSPPAGIGPRLHTLLVVVVFHAVYLVGPALCLLTPPYLALRGGLRWDASKKVALILVLGWLSTWDGAMYKLGKPWPALMRSKLWSLLFSWFPVTIETPADLKLDGGKIYVFAVHPHGVLAFNRAAFGFDIDTLWNAAFPGVDFRVLTATAAFYVPIIRELWLWSYCVDASKRTARRVLAARKSIFVYPGGEREQILTRRGEHVLYLSKRKGFVKIALEHGAELVPMYAFGDTDLFEHHAFLLGFRKWLVRTLGVAIPLITGSVGLLPHRRPVRIVVGAPLPCPCADGCPTQKDVDAAHAAYVAALRALFDAHKARCGHAAAELVIT</sequence>
<dbReference type="Pfam" id="PF03982">
    <property type="entry name" value="DAGAT"/>
    <property type="match status" value="1"/>
</dbReference>
<keyword evidence="6 14" id="KW-0808">Transferase</keyword>
<evidence type="ECO:0000256" key="2">
    <source>
        <dbReference type="ARBA" id="ARBA00004771"/>
    </source>
</evidence>
<keyword evidence="5" id="KW-0444">Lipid biosynthesis</keyword>
<keyword evidence="13" id="KW-0012">Acyltransferase</keyword>
<comment type="pathway">
    <text evidence="2">Glycerolipid metabolism; triacylglycerol biosynthesis.</text>
</comment>
<evidence type="ECO:0000313" key="16">
    <source>
        <dbReference type="Proteomes" id="UP001363151"/>
    </source>
</evidence>
<dbReference type="Proteomes" id="UP001363151">
    <property type="component" value="Unassembled WGS sequence"/>
</dbReference>
<dbReference type="PANTHER" id="PTHR12317:SF0">
    <property type="entry name" value="ACYLTRANSFERASE"/>
    <property type="match status" value="1"/>
</dbReference>
<name>A0ABR1FM26_AURAN</name>
<feature type="transmembrane region" description="Helical" evidence="14">
    <location>
        <begin position="69"/>
        <end position="89"/>
    </location>
</feature>
<feature type="transmembrane region" description="Helical" evidence="14">
    <location>
        <begin position="31"/>
        <end position="57"/>
    </location>
</feature>
<comment type="similarity">
    <text evidence="4 14">Belongs to the diacylglycerol acyltransferase family.</text>
</comment>
<evidence type="ECO:0000256" key="13">
    <source>
        <dbReference type="ARBA" id="ARBA00023315"/>
    </source>
</evidence>
<keyword evidence="10 14" id="KW-1133">Transmembrane helix</keyword>
<evidence type="ECO:0000256" key="1">
    <source>
        <dbReference type="ARBA" id="ARBA00004477"/>
    </source>
</evidence>
<keyword evidence="7 14" id="KW-0812">Transmembrane</keyword>
<keyword evidence="9 14" id="KW-0256">Endoplasmic reticulum</keyword>
<evidence type="ECO:0000256" key="10">
    <source>
        <dbReference type="ARBA" id="ARBA00022989"/>
    </source>
</evidence>
<keyword evidence="12 14" id="KW-0472">Membrane</keyword>
<keyword evidence="11" id="KW-0443">Lipid metabolism</keyword>
<protein>
    <recommendedName>
        <fullName evidence="14">Acyltransferase</fullName>
        <ecNumber evidence="14">2.3.1.-</ecNumber>
    </recommendedName>
</protein>
<evidence type="ECO:0000256" key="8">
    <source>
        <dbReference type="ARBA" id="ARBA00022798"/>
    </source>
</evidence>
<evidence type="ECO:0000256" key="5">
    <source>
        <dbReference type="ARBA" id="ARBA00022516"/>
    </source>
</evidence>
<evidence type="ECO:0000256" key="11">
    <source>
        <dbReference type="ARBA" id="ARBA00023098"/>
    </source>
</evidence>
<gene>
    <name evidence="15" type="ORF">SO694_0010908</name>
</gene>
<comment type="caution">
    <text evidence="15">The sequence shown here is derived from an EMBL/GenBank/DDBJ whole genome shotgun (WGS) entry which is preliminary data.</text>
</comment>
<evidence type="ECO:0000256" key="3">
    <source>
        <dbReference type="ARBA" id="ARBA00005189"/>
    </source>
</evidence>
<keyword evidence="8" id="KW-0319">Glycerol metabolism</keyword>
<reference evidence="15 16" key="1">
    <citation type="submission" date="2024-03" db="EMBL/GenBank/DDBJ databases">
        <title>Aureococcus anophagefferens CCMP1851 and Kratosvirus quantuckense: Draft genome of a second virus-susceptible host strain in the model system.</title>
        <authorList>
            <person name="Chase E."/>
            <person name="Truchon A.R."/>
            <person name="Schepens W."/>
            <person name="Wilhelm S.W."/>
        </authorList>
    </citation>
    <scope>NUCLEOTIDE SEQUENCE [LARGE SCALE GENOMIC DNA]</scope>
    <source>
        <strain evidence="15 16">CCMP1851</strain>
    </source>
</reference>
<accession>A0ABR1FM26</accession>
<evidence type="ECO:0000256" key="12">
    <source>
        <dbReference type="ARBA" id="ARBA00023136"/>
    </source>
</evidence>
<dbReference type="InterPro" id="IPR007130">
    <property type="entry name" value="DAGAT"/>
</dbReference>
<proteinExistence type="inferred from homology"/>
<dbReference type="EC" id="2.3.1.-" evidence="14"/>
<organism evidence="15 16">
    <name type="scientific">Aureococcus anophagefferens</name>
    <name type="common">Harmful bloom alga</name>
    <dbReference type="NCBI Taxonomy" id="44056"/>
    <lineage>
        <taxon>Eukaryota</taxon>
        <taxon>Sar</taxon>
        <taxon>Stramenopiles</taxon>
        <taxon>Ochrophyta</taxon>
        <taxon>Pelagophyceae</taxon>
        <taxon>Pelagomonadales</taxon>
        <taxon>Pelagomonadaceae</taxon>
        <taxon>Aureococcus</taxon>
    </lineage>
</organism>
<evidence type="ECO:0000256" key="9">
    <source>
        <dbReference type="ARBA" id="ARBA00022824"/>
    </source>
</evidence>
<keyword evidence="16" id="KW-1185">Reference proteome</keyword>
<dbReference type="PANTHER" id="PTHR12317">
    <property type="entry name" value="DIACYLGLYCEROL O-ACYLTRANSFERASE"/>
    <property type="match status" value="1"/>
</dbReference>
<evidence type="ECO:0000256" key="7">
    <source>
        <dbReference type="ARBA" id="ARBA00022692"/>
    </source>
</evidence>
<dbReference type="EMBL" id="JBBJCI010000362">
    <property type="protein sequence ID" value="KAK7233301.1"/>
    <property type="molecule type" value="Genomic_DNA"/>
</dbReference>
<evidence type="ECO:0000256" key="14">
    <source>
        <dbReference type="RuleBase" id="RU367023"/>
    </source>
</evidence>
<evidence type="ECO:0000256" key="4">
    <source>
        <dbReference type="ARBA" id="ARBA00005420"/>
    </source>
</evidence>
<comment type="pathway">
    <text evidence="3">Lipid metabolism.</text>
</comment>
<comment type="subcellular location">
    <subcellularLocation>
        <location evidence="1 14">Endoplasmic reticulum membrane</location>
        <topology evidence="1 14">Multi-pass membrane protein</topology>
    </subcellularLocation>
</comment>
<evidence type="ECO:0000256" key="6">
    <source>
        <dbReference type="ARBA" id="ARBA00022679"/>
    </source>
</evidence>